<evidence type="ECO:0000313" key="13">
    <source>
        <dbReference type="Proteomes" id="UP000334923"/>
    </source>
</evidence>
<keyword evidence="4" id="KW-0132">Cell division</keyword>
<keyword evidence="5 10" id="KW-0812">Transmembrane</keyword>
<comment type="subcellular location">
    <subcellularLocation>
        <location evidence="1">Membrane</location>
    </subcellularLocation>
</comment>
<feature type="domain" description="POTRA" evidence="11">
    <location>
        <begin position="70"/>
        <end position="138"/>
    </location>
</feature>
<dbReference type="Pfam" id="PF03799">
    <property type="entry name" value="FtsQ_DivIB_C"/>
    <property type="match status" value="1"/>
</dbReference>
<dbReference type="RefSeq" id="WP_142659050.1">
    <property type="nucleotide sequence ID" value="NZ_CABFVA020000006.1"/>
</dbReference>
<protein>
    <recommendedName>
        <fullName evidence="11">POTRA domain-containing protein</fullName>
    </recommendedName>
</protein>
<dbReference type="InterPro" id="IPR013685">
    <property type="entry name" value="POTRA_FtsQ_type"/>
</dbReference>
<evidence type="ECO:0000256" key="2">
    <source>
        <dbReference type="ARBA" id="ARBA00022475"/>
    </source>
</evidence>
<dbReference type="GO" id="GO:0016020">
    <property type="term" value="C:membrane"/>
    <property type="evidence" value="ECO:0007669"/>
    <property type="project" value="UniProtKB-SubCell"/>
</dbReference>
<dbReference type="PROSITE" id="PS51779">
    <property type="entry name" value="POTRA"/>
    <property type="match status" value="1"/>
</dbReference>
<sequence length="286" mass="32006">MNRFRKPVRRRRAQKSVLQTKAGPQQRRRAFLRRLSSLVLLVAAFLVIGVGGYYAGTRLALPFLSRDSRYALREILVEGTAHLPRKEILSASGLHPGQNLLGVSLPQVYQAVTALPYVQRASVRRLLPDRIAITVEERVPLAKFWTKGKRFAGQNLCIDLQGIVFVARKGEVVSLLPELEGVPSDELEIGNRLDSPECRGAVRLLGLLQGTPSLRNLLDPASIDVSGRLCLKVVTRDGISVVLRLDHLERQMKRLQKIYTFSQSRGRKVASVDLTPEQNVPVIFEY</sequence>
<feature type="compositionally biased region" description="Basic residues" evidence="9">
    <location>
        <begin position="1"/>
        <end position="14"/>
    </location>
</feature>
<dbReference type="Gene3D" id="3.10.20.310">
    <property type="entry name" value="membrane protein fhac"/>
    <property type="match status" value="1"/>
</dbReference>
<proteinExistence type="predicted"/>
<dbReference type="OrthoDB" id="186625at2"/>
<keyword evidence="7 10" id="KW-0472">Membrane</keyword>
<feature type="region of interest" description="Disordered" evidence="9">
    <location>
        <begin position="1"/>
        <end position="22"/>
    </location>
</feature>
<accession>A0A5E6MA08</accession>
<evidence type="ECO:0000259" key="11">
    <source>
        <dbReference type="PROSITE" id="PS51779"/>
    </source>
</evidence>
<dbReference type="InterPro" id="IPR034746">
    <property type="entry name" value="POTRA"/>
</dbReference>
<dbReference type="InterPro" id="IPR026579">
    <property type="entry name" value="FtsQ"/>
</dbReference>
<keyword evidence="13" id="KW-1185">Reference proteome</keyword>
<keyword evidence="8" id="KW-0131">Cell cycle</keyword>
<evidence type="ECO:0000256" key="7">
    <source>
        <dbReference type="ARBA" id="ARBA00023136"/>
    </source>
</evidence>
<organism evidence="12 13">
    <name type="scientific">Methylacidimicrobium tartarophylax</name>
    <dbReference type="NCBI Taxonomy" id="1041768"/>
    <lineage>
        <taxon>Bacteria</taxon>
        <taxon>Pseudomonadati</taxon>
        <taxon>Verrucomicrobiota</taxon>
        <taxon>Methylacidimicrobium</taxon>
    </lineage>
</organism>
<name>A0A5E6MA08_9BACT</name>
<evidence type="ECO:0000256" key="3">
    <source>
        <dbReference type="ARBA" id="ARBA00022519"/>
    </source>
</evidence>
<evidence type="ECO:0000313" key="12">
    <source>
        <dbReference type="EMBL" id="VVM04583.1"/>
    </source>
</evidence>
<evidence type="ECO:0000256" key="9">
    <source>
        <dbReference type="SAM" id="MobiDB-lite"/>
    </source>
</evidence>
<evidence type="ECO:0000256" key="10">
    <source>
        <dbReference type="SAM" id="Phobius"/>
    </source>
</evidence>
<dbReference type="Proteomes" id="UP000334923">
    <property type="component" value="Unassembled WGS sequence"/>
</dbReference>
<dbReference type="InterPro" id="IPR005548">
    <property type="entry name" value="Cell_div_FtsQ/DivIB_C"/>
</dbReference>
<feature type="transmembrane region" description="Helical" evidence="10">
    <location>
        <begin position="35"/>
        <end position="56"/>
    </location>
</feature>
<dbReference type="EMBL" id="CABFVA020000006">
    <property type="protein sequence ID" value="VVM04583.1"/>
    <property type="molecule type" value="Genomic_DNA"/>
</dbReference>
<evidence type="ECO:0000256" key="1">
    <source>
        <dbReference type="ARBA" id="ARBA00004370"/>
    </source>
</evidence>
<dbReference type="GO" id="GO:0090529">
    <property type="term" value="P:cell septum assembly"/>
    <property type="evidence" value="ECO:0007669"/>
    <property type="project" value="InterPro"/>
</dbReference>
<evidence type="ECO:0000256" key="5">
    <source>
        <dbReference type="ARBA" id="ARBA00022692"/>
    </source>
</evidence>
<dbReference type="PANTHER" id="PTHR35851:SF1">
    <property type="entry name" value="CELL DIVISION PROTEIN FTSQ"/>
    <property type="match status" value="1"/>
</dbReference>
<reference evidence="12 13" key="1">
    <citation type="submission" date="2019-09" db="EMBL/GenBank/DDBJ databases">
        <authorList>
            <person name="Cremers G."/>
        </authorList>
    </citation>
    <scope>NUCLEOTIDE SEQUENCE [LARGE SCALE GENOMIC DNA]</scope>
    <source>
        <strain evidence="12">4A</strain>
    </source>
</reference>
<evidence type="ECO:0000256" key="4">
    <source>
        <dbReference type="ARBA" id="ARBA00022618"/>
    </source>
</evidence>
<dbReference type="Pfam" id="PF08478">
    <property type="entry name" value="POTRA_1"/>
    <property type="match status" value="1"/>
</dbReference>
<keyword evidence="2" id="KW-1003">Cell membrane</keyword>
<dbReference type="AlphaFoldDB" id="A0A5E6MA08"/>
<keyword evidence="6 10" id="KW-1133">Transmembrane helix</keyword>
<keyword evidence="3" id="KW-0997">Cell inner membrane</keyword>
<evidence type="ECO:0000256" key="8">
    <source>
        <dbReference type="ARBA" id="ARBA00023306"/>
    </source>
</evidence>
<gene>
    <name evidence="12" type="ORF">MAMT_00165</name>
</gene>
<dbReference type="PANTHER" id="PTHR35851">
    <property type="entry name" value="CELL DIVISION PROTEIN FTSQ"/>
    <property type="match status" value="1"/>
</dbReference>
<evidence type="ECO:0000256" key="6">
    <source>
        <dbReference type="ARBA" id="ARBA00022989"/>
    </source>
</evidence>